<comment type="caution">
    <text evidence="1">The sequence shown here is derived from an EMBL/GenBank/DDBJ whole genome shotgun (WGS) entry which is preliminary data.</text>
</comment>
<reference evidence="1 2" key="1">
    <citation type="submission" date="2021-01" db="EMBL/GenBank/DDBJ databases">
        <title>Actinoplanes sp. nov. LDG1-01 isolated from lichen.</title>
        <authorList>
            <person name="Saeng-In P."/>
            <person name="Phongsopitanun W."/>
            <person name="Kanchanasin P."/>
            <person name="Yuki M."/>
            <person name="Kudo T."/>
            <person name="Ohkuma M."/>
            <person name="Tanasupawat S."/>
        </authorList>
    </citation>
    <scope>NUCLEOTIDE SEQUENCE [LARGE SCALE GENOMIC DNA]</scope>
    <source>
        <strain evidence="1 2">LDG1-01</strain>
    </source>
</reference>
<dbReference type="Gene3D" id="3.10.450.50">
    <property type="match status" value="1"/>
</dbReference>
<dbReference type="Proteomes" id="UP000598996">
    <property type="component" value="Unassembled WGS sequence"/>
</dbReference>
<sequence length="116" mass="12614">MDLKLVVAEWHASVNSADPHRAAQAVTDPVLVLGPRGTAEISPAQFAEWVERSGIRLEPREWHPIDDHVMVVEQDATWPESPTATRVATVFRVRGGKVAAALRCPDLATALEQATA</sequence>
<name>A0ABS1VWM6_9ACTN</name>
<organism evidence="1 2">
    <name type="scientific">Paractinoplanes lichenicola</name>
    <dbReference type="NCBI Taxonomy" id="2802976"/>
    <lineage>
        <taxon>Bacteria</taxon>
        <taxon>Bacillati</taxon>
        <taxon>Actinomycetota</taxon>
        <taxon>Actinomycetes</taxon>
        <taxon>Micromonosporales</taxon>
        <taxon>Micromonosporaceae</taxon>
        <taxon>Paractinoplanes</taxon>
    </lineage>
</organism>
<evidence type="ECO:0000313" key="1">
    <source>
        <dbReference type="EMBL" id="MBL7258890.1"/>
    </source>
</evidence>
<dbReference type="RefSeq" id="WP_202995540.1">
    <property type="nucleotide sequence ID" value="NZ_JAENHO010000009.1"/>
</dbReference>
<proteinExistence type="predicted"/>
<keyword evidence="2" id="KW-1185">Reference proteome</keyword>
<evidence type="ECO:0000313" key="2">
    <source>
        <dbReference type="Proteomes" id="UP000598996"/>
    </source>
</evidence>
<dbReference type="InterPro" id="IPR032710">
    <property type="entry name" value="NTF2-like_dom_sf"/>
</dbReference>
<dbReference type="SUPFAM" id="SSF54427">
    <property type="entry name" value="NTF2-like"/>
    <property type="match status" value="1"/>
</dbReference>
<protein>
    <submittedName>
        <fullName evidence="1">Nuclear transport factor 2 family protein</fullName>
    </submittedName>
</protein>
<gene>
    <name evidence="1" type="ORF">JKJ07_31720</name>
</gene>
<dbReference type="EMBL" id="JAENHO010000009">
    <property type="protein sequence ID" value="MBL7258890.1"/>
    <property type="molecule type" value="Genomic_DNA"/>
</dbReference>
<accession>A0ABS1VWM6</accession>